<accession>A0A3B0RX68</accession>
<evidence type="ECO:0000259" key="2">
    <source>
        <dbReference type="Pfam" id="PF03466"/>
    </source>
</evidence>
<dbReference type="GO" id="GO:0003700">
    <property type="term" value="F:DNA-binding transcription factor activity"/>
    <property type="evidence" value="ECO:0007669"/>
    <property type="project" value="TreeGrafter"/>
</dbReference>
<dbReference type="PANTHER" id="PTHR30537">
    <property type="entry name" value="HTH-TYPE TRANSCRIPTIONAL REGULATOR"/>
    <property type="match status" value="1"/>
</dbReference>
<reference evidence="3" key="1">
    <citation type="submission" date="2018-06" db="EMBL/GenBank/DDBJ databases">
        <authorList>
            <person name="Zhirakovskaya E."/>
        </authorList>
    </citation>
    <scope>NUCLEOTIDE SEQUENCE</scope>
</reference>
<evidence type="ECO:0000313" key="3">
    <source>
        <dbReference type="EMBL" id="VAV96947.1"/>
    </source>
</evidence>
<dbReference type="GO" id="GO:0043565">
    <property type="term" value="F:sequence-specific DNA binding"/>
    <property type="evidence" value="ECO:0007669"/>
    <property type="project" value="TreeGrafter"/>
</dbReference>
<name>A0A3B0RX68_9ZZZZ</name>
<gene>
    <name evidence="3" type="ORF">MNBD_ALPHA04-1291</name>
</gene>
<dbReference type="EMBL" id="UOEF01000241">
    <property type="protein sequence ID" value="VAV96947.1"/>
    <property type="molecule type" value="Genomic_DNA"/>
</dbReference>
<dbReference type="InterPro" id="IPR058163">
    <property type="entry name" value="LysR-type_TF_proteobact-type"/>
</dbReference>
<comment type="similarity">
    <text evidence="1">Belongs to the LysR transcriptional regulatory family.</text>
</comment>
<evidence type="ECO:0000256" key="1">
    <source>
        <dbReference type="ARBA" id="ARBA00009437"/>
    </source>
</evidence>
<dbReference type="PANTHER" id="PTHR30537:SF3">
    <property type="entry name" value="TRANSCRIPTIONAL REGULATORY PROTEIN"/>
    <property type="match status" value="1"/>
</dbReference>
<feature type="domain" description="LysR substrate-binding" evidence="2">
    <location>
        <begin position="5"/>
        <end position="124"/>
    </location>
</feature>
<protein>
    <recommendedName>
        <fullName evidence="2">LysR substrate-binding domain-containing protein</fullName>
    </recommendedName>
</protein>
<dbReference type="Gene3D" id="3.40.190.290">
    <property type="match status" value="1"/>
</dbReference>
<proteinExistence type="inferred from homology"/>
<dbReference type="Pfam" id="PF03466">
    <property type="entry name" value="LysR_substrate"/>
    <property type="match status" value="1"/>
</dbReference>
<sequence>YFSIFGSADYLEKNGEPKRLDDLKHHIIIGSSGGIANFMQTKLLLDMSKGASVTFTTDNLMNQLAAVKAGFGLMVLPTYMAIEAPELRQVLVDEFYPSLDVWILTHKDLIQIERIRALTDFLVDGIGEKLKEFTKP</sequence>
<organism evidence="3">
    <name type="scientific">hydrothermal vent metagenome</name>
    <dbReference type="NCBI Taxonomy" id="652676"/>
    <lineage>
        <taxon>unclassified sequences</taxon>
        <taxon>metagenomes</taxon>
        <taxon>ecological metagenomes</taxon>
    </lineage>
</organism>
<feature type="non-terminal residue" evidence="3">
    <location>
        <position position="1"/>
    </location>
</feature>
<dbReference type="GO" id="GO:0006351">
    <property type="term" value="P:DNA-templated transcription"/>
    <property type="evidence" value="ECO:0007669"/>
    <property type="project" value="TreeGrafter"/>
</dbReference>
<dbReference type="SUPFAM" id="SSF53850">
    <property type="entry name" value="Periplasmic binding protein-like II"/>
    <property type="match status" value="1"/>
</dbReference>
<dbReference type="InterPro" id="IPR005119">
    <property type="entry name" value="LysR_subst-bd"/>
</dbReference>
<dbReference type="AlphaFoldDB" id="A0A3B0RX68"/>